<reference evidence="2 3" key="1">
    <citation type="submission" date="2016-08" db="EMBL/GenBank/DDBJ databases">
        <title>Complete genome sequence of Mycobacterium shinshuense, a subspecies of M. ulcerans.</title>
        <authorList>
            <person name="Yoshida M."/>
            <person name="Ogura Y."/>
            <person name="Hayashi T."/>
            <person name="Hoshino Y."/>
        </authorList>
    </citation>
    <scope>NUCLEOTIDE SEQUENCE [LARGE SCALE GENOMIC DNA]</scope>
    <source>
        <strain evidence="3">ATCC 33728</strain>
    </source>
</reference>
<feature type="domain" description="N-acetyltransferase" evidence="1">
    <location>
        <begin position="442"/>
        <end position="588"/>
    </location>
</feature>
<dbReference type="SUPFAM" id="SSF55729">
    <property type="entry name" value="Acyl-CoA N-acyltransferases (Nat)"/>
    <property type="match status" value="1"/>
</dbReference>
<protein>
    <recommendedName>
        <fullName evidence="1">N-acetyltransferase domain-containing protein</fullName>
    </recommendedName>
</protein>
<gene>
    <name evidence="2" type="ORF">SHTP_0078</name>
</gene>
<organism evidence="2 3">
    <name type="scientific">Mycobacterium ulcerans subsp. shinshuense</name>
    <dbReference type="NCBI Taxonomy" id="1124626"/>
    <lineage>
        <taxon>Bacteria</taxon>
        <taxon>Bacillati</taxon>
        <taxon>Actinomycetota</taxon>
        <taxon>Actinomycetes</taxon>
        <taxon>Mycobacteriales</taxon>
        <taxon>Mycobacteriaceae</taxon>
        <taxon>Mycobacterium</taxon>
        <taxon>Mycobacterium ulcerans group</taxon>
    </lineage>
</organism>
<dbReference type="Pfam" id="PF00668">
    <property type="entry name" value="Condensation"/>
    <property type="match status" value="1"/>
</dbReference>
<dbReference type="EMBL" id="AP017624">
    <property type="protein sequence ID" value="BAV39491.1"/>
    <property type="molecule type" value="Genomic_DNA"/>
</dbReference>
<dbReference type="PROSITE" id="PS51186">
    <property type="entry name" value="GNAT"/>
    <property type="match status" value="1"/>
</dbReference>
<dbReference type="GO" id="GO:0008610">
    <property type="term" value="P:lipid biosynthetic process"/>
    <property type="evidence" value="ECO:0007669"/>
    <property type="project" value="UniProtKB-ARBA"/>
</dbReference>
<name>A0A1B4XXG0_MYCUL</name>
<dbReference type="GeneID" id="93434762"/>
<dbReference type="CDD" id="cd04301">
    <property type="entry name" value="NAT_SF"/>
    <property type="match status" value="1"/>
</dbReference>
<dbReference type="SUPFAM" id="SSF52777">
    <property type="entry name" value="CoA-dependent acyltransferases"/>
    <property type="match status" value="2"/>
</dbReference>
<evidence type="ECO:0000313" key="3">
    <source>
        <dbReference type="Proteomes" id="UP000218067"/>
    </source>
</evidence>
<dbReference type="Pfam" id="PF00583">
    <property type="entry name" value="Acetyltransf_1"/>
    <property type="match status" value="1"/>
</dbReference>
<dbReference type="AlphaFoldDB" id="A0A1B4XXG0"/>
<proteinExistence type="predicted"/>
<accession>A0A1B4XXG0</accession>
<evidence type="ECO:0000313" key="2">
    <source>
        <dbReference type="EMBL" id="BAV39491.1"/>
    </source>
</evidence>
<dbReference type="Gene3D" id="3.30.559.10">
    <property type="entry name" value="Chloramphenicol acetyltransferase-like domain"/>
    <property type="match status" value="1"/>
</dbReference>
<evidence type="ECO:0000259" key="1">
    <source>
        <dbReference type="PROSITE" id="PS51186"/>
    </source>
</evidence>
<dbReference type="Proteomes" id="UP000218067">
    <property type="component" value="Chromosome"/>
</dbReference>
<dbReference type="GO" id="GO:0016747">
    <property type="term" value="F:acyltransferase activity, transferring groups other than amino-acyl groups"/>
    <property type="evidence" value="ECO:0007669"/>
    <property type="project" value="InterPro"/>
</dbReference>
<dbReference type="InterPro" id="IPR023213">
    <property type="entry name" value="CAT-like_dom_sf"/>
</dbReference>
<dbReference type="InterPro" id="IPR000182">
    <property type="entry name" value="GNAT_dom"/>
</dbReference>
<dbReference type="InterPro" id="IPR001242">
    <property type="entry name" value="Condensation_dom"/>
</dbReference>
<dbReference type="Gene3D" id="3.40.630.30">
    <property type="match status" value="1"/>
</dbReference>
<sequence length="588" mass="64117">MRLTNVAHLRLPFGRLWGYDVSVSDLGRQLPVSFDQRIHVAAGARPGSWMALSIRLPAGVSRQSLADAWLGVIARHGTLRTAFTLGADGDPQLHEIDVQPGKWVEHEIAAGQEVNDALRVVLNATCSPYQRPSHRLCVLETAAGLTVVIAADHAHVDMWSMLVIARDLLSMLADARTGRTSSLQPRPAFVVHTQALLDRPPAPDRVCARWAQIISDSGGVMPRFPLPLGESGPHPERVEVRDVFDVDDGAAFAAQARNDGVSTLALAVVAMTAVTRELAGAPLRAVFPVHRRFEEKWHDSVGWFITNSVLESAVVEPNAAAAAVKEAVQLGSWPLADVLAPWGGMPMAPGMFAISWLDQLRLPVRIDSVGLDAQYVSARIHTDGVMLWFIQDESGLHLRCRYPDTAEARTNVGSWLDLLVARLQALAQSSVRGLLRVAGRTFRVQRATREHVGVIAELLSDDEFGQDREGAGLERYEAAYDVLVRNRSNYLGVVLNGSDMVVATVQLTIIPGLSRGGATRLQIEGLRVAKAERAQGLGTALVEWAHNYGRAHGAQLAQVTTDEARERARAFYRRLGYHAAHVGLKRTI</sequence>
<dbReference type="InterPro" id="IPR016181">
    <property type="entry name" value="Acyl_CoA_acyltransferase"/>
</dbReference>
<dbReference type="RefSeq" id="WP_096369448.1">
    <property type="nucleotide sequence ID" value="NZ_AP017624.1"/>
</dbReference>